<gene>
    <name evidence="3" type="ORF">IQ26_07628</name>
</gene>
<accession>A0A562MAH7</accession>
<dbReference type="Proteomes" id="UP000317122">
    <property type="component" value="Unassembled WGS sequence"/>
</dbReference>
<evidence type="ECO:0000313" key="4">
    <source>
        <dbReference type="Proteomes" id="UP000317122"/>
    </source>
</evidence>
<dbReference type="Pfam" id="PF08867">
    <property type="entry name" value="FRG"/>
    <property type="match status" value="1"/>
</dbReference>
<dbReference type="EMBL" id="VLKT01000117">
    <property type="protein sequence ID" value="TWI16914.1"/>
    <property type="molecule type" value="Genomic_DNA"/>
</dbReference>
<evidence type="ECO:0000313" key="3">
    <source>
        <dbReference type="EMBL" id="TWI16914.1"/>
    </source>
</evidence>
<evidence type="ECO:0000256" key="1">
    <source>
        <dbReference type="SAM" id="MobiDB-lite"/>
    </source>
</evidence>
<keyword evidence="4" id="KW-1185">Reference proteome</keyword>
<name>A0A562MAH7_9HYPH</name>
<evidence type="ECO:0000259" key="2">
    <source>
        <dbReference type="SMART" id="SM00901"/>
    </source>
</evidence>
<dbReference type="InterPro" id="IPR014966">
    <property type="entry name" value="FRG-dom"/>
</dbReference>
<dbReference type="AlphaFoldDB" id="A0A562MAH7"/>
<reference evidence="3 4" key="1">
    <citation type="journal article" date="2015" name="Stand. Genomic Sci.">
        <title>Genomic Encyclopedia of Bacterial and Archaeal Type Strains, Phase III: the genomes of soil and plant-associated and newly described type strains.</title>
        <authorList>
            <person name="Whitman W.B."/>
            <person name="Woyke T."/>
            <person name="Klenk H.P."/>
            <person name="Zhou Y."/>
            <person name="Lilburn T.G."/>
            <person name="Beck B.J."/>
            <person name="De Vos P."/>
            <person name="Vandamme P."/>
            <person name="Eisen J.A."/>
            <person name="Garrity G."/>
            <person name="Hugenholtz P."/>
            <person name="Kyrpides N.C."/>
        </authorList>
    </citation>
    <scope>NUCLEOTIDE SEQUENCE [LARGE SCALE GENOMIC DNA]</scope>
    <source>
        <strain evidence="3 4">CGMCC 1.2546</strain>
    </source>
</reference>
<dbReference type="SMART" id="SM00901">
    <property type="entry name" value="FRG"/>
    <property type="match status" value="1"/>
</dbReference>
<feature type="domain" description="FRG" evidence="2">
    <location>
        <begin position="50"/>
        <end position="147"/>
    </location>
</feature>
<feature type="compositionally biased region" description="Basic residues" evidence="1">
    <location>
        <begin position="1"/>
        <end position="11"/>
    </location>
</feature>
<protein>
    <submittedName>
        <fullName evidence="3">FRG domain-containing protein</fullName>
    </submittedName>
</protein>
<organism evidence="3 4">
    <name type="scientific">Mesorhizobium tianshanense</name>
    <dbReference type="NCBI Taxonomy" id="39844"/>
    <lineage>
        <taxon>Bacteria</taxon>
        <taxon>Pseudomonadati</taxon>
        <taxon>Pseudomonadota</taxon>
        <taxon>Alphaproteobacteria</taxon>
        <taxon>Hyphomicrobiales</taxon>
        <taxon>Phyllobacteriaceae</taxon>
        <taxon>Mesorhizobium</taxon>
    </lineage>
</organism>
<sequence length="259" mass="29371">MTRTRPPRKPLPRAVEKRPHGAPGPAEYEAIARDTQARWIKFIEFIDAKAHPMRVFRGCGSETHEFIPTVGRPPAVYSALHEERVFRAFQQSAGPMFQLPVTGDWNWLAVAQHHGLPTRLLDWTTNPLVACYFAISSGKQNENAVVHAVNIPSEDIVDPVKDPDPFSIDRVMFLVPTKSAPRIVNQRGLFSAHNRPDKPWLPENADKFTIPASMRSRFRRTLFKMGIDQSHIYPDIGGLCEMLKWRYVERIGIGTPMIG</sequence>
<proteinExistence type="predicted"/>
<comment type="caution">
    <text evidence="3">The sequence shown here is derived from an EMBL/GenBank/DDBJ whole genome shotgun (WGS) entry which is preliminary data.</text>
</comment>
<feature type="region of interest" description="Disordered" evidence="1">
    <location>
        <begin position="1"/>
        <end position="26"/>
    </location>
</feature>